<dbReference type="EMBL" id="JAKRRX010000004">
    <property type="protein sequence ID" value="MCW8332453.1"/>
    <property type="molecule type" value="Genomic_DNA"/>
</dbReference>
<keyword evidence="1" id="KW-0472">Membrane</keyword>
<dbReference type="Gene3D" id="1.25.40.10">
    <property type="entry name" value="Tetratricopeptide repeat domain"/>
    <property type="match status" value="1"/>
</dbReference>
<gene>
    <name evidence="2" type="ORF">MD483_01210</name>
</gene>
<name>A0A9X3CB41_9VIBR</name>
<dbReference type="SUPFAM" id="SSF48452">
    <property type="entry name" value="TPR-like"/>
    <property type="match status" value="1"/>
</dbReference>
<evidence type="ECO:0000313" key="2">
    <source>
        <dbReference type="EMBL" id="MCW8332453.1"/>
    </source>
</evidence>
<evidence type="ECO:0000313" key="3">
    <source>
        <dbReference type="Proteomes" id="UP001155586"/>
    </source>
</evidence>
<dbReference type="Proteomes" id="UP001155586">
    <property type="component" value="Unassembled WGS sequence"/>
</dbReference>
<comment type="caution">
    <text evidence="2">The sequence shown here is derived from an EMBL/GenBank/DDBJ whole genome shotgun (WGS) entry which is preliminary data.</text>
</comment>
<protein>
    <recommendedName>
        <fullName evidence="4">MSHA biogenesis protein MshN</fullName>
    </recommendedName>
</protein>
<reference evidence="2" key="1">
    <citation type="submission" date="2022-02" db="EMBL/GenBank/DDBJ databases">
        <title>Vibrio sp. nov., a new bacterium isolated from Bohai sea, China.</title>
        <authorList>
            <person name="Yuan Y."/>
        </authorList>
    </citation>
    <scope>NUCLEOTIDE SEQUENCE</scope>
    <source>
        <strain evidence="2">DBSS07</strain>
    </source>
</reference>
<accession>A0A9X3CB41</accession>
<keyword evidence="1" id="KW-1133">Transmembrane helix</keyword>
<dbReference type="RefSeq" id="WP_265686229.1">
    <property type="nucleotide sequence ID" value="NZ_JAKRRX010000004.1"/>
</dbReference>
<evidence type="ECO:0000256" key="1">
    <source>
        <dbReference type="SAM" id="Phobius"/>
    </source>
</evidence>
<dbReference type="InterPro" id="IPR019734">
    <property type="entry name" value="TPR_rpt"/>
</dbReference>
<sequence>MSAINQALSKLANKDSEAAASIEKAQVANIKQRSVLPWIVVGFALSLAMGGWAVSQQAEQVVVTSVELVSSQVVTPNEVTTQVTLTDSPTSKMITEPSATIFTSEVVKPVKQAPTKTDIVAQPKSIAAKRNDLPKVEPKKSMLVAKVSSQKPSSNMIVEQVELTPKQLAAKALERAKKAVDSNNIDEALRNYTEALRYTPYDENARQRLAALYYGKGNARKAFDILQTGIKLNEDGETLRIALSKMLVKESQQEAALTPLVHLPDNPSLEYLSLRAALAQRAKQDAIALETYQQLVLIQEDNARWWLGLAIQQERNLEMSQAKTSYQQALSNVGLSRQSQTFAQDRLKLLQSLEDTSSAN</sequence>
<proteinExistence type="predicted"/>
<dbReference type="SMART" id="SM00028">
    <property type="entry name" value="TPR"/>
    <property type="match status" value="4"/>
</dbReference>
<evidence type="ECO:0008006" key="4">
    <source>
        <dbReference type="Google" id="ProtNLM"/>
    </source>
</evidence>
<dbReference type="InterPro" id="IPR011990">
    <property type="entry name" value="TPR-like_helical_dom_sf"/>
</dbReference>
<keyword evidence="1" id="KW-0812">Transmembrane</keyword>
<dbReference type="Pfam" id="PF14559">
    <property type="entry name" value="TPR_19"/>
    <property type="match status" value="1"/>
</dbReference>
<feature type="transmembrane region" description="Helical" evidence="1">
    <location>
        <begin position="35"/>
        <end position="54"/>
    </location>
</feature>
<organism evidence="2 3">
    <name type="scientific">Vibrio paucivorans</name>
    <dbReference type="NCBI Taxonomy" id="2829489"/>
    <lineage>
        <taxon>Bacteria</taxon>
        <taxon>Pseudomonadati</taxon>
        <taxon>Pseudomonadota</taxon>
        <taxon>Gammaproteobacteria</taxon>
        <taxon>Vibrionales</taxon>
        <taxon>Vibrionaceae</taxon>
        <taxon>Vibrio</taxon>
    </lineage>
</organism>
<keyword evidence="3" id="KW-1185">Reference proteome</keyword>
<dbReference type="AlphaFoldDB" id="A0A9X3CB41"/>